<dbReference type="InterPro" id="IPR013196">
    <property type="entry name" value="HTH_11"/>
</dbReference>
<gene>
    <name evidence="8" type="ORF">DFR57_102188</name>
</gene>
<dbReference type="InterPro" id="IPR050661">
    <property type="entry name" value="BglG_antiterminators"/>
</dbReference>
<evidence type="ECO:0000256" key="4">
    <source>
        <dbReference type="ARBA" id="ARBA00023163"/>
    </source>
</evidence>
<proteinExistence type="predicted"/>
<feature type="domain" description="PRD" evidence="7">
    <location>
        <begin position="311"/>
        <end position="416"/>
    </location>
</feature>
<dbReference type="AlphaFoldDB" id="A0A368Y9I7"/>
<dbReference type="InterPro" id="IPR036388">
    <property type="entry name" value="WH-like_DNA-bd_sf"/>
</dbReference>
<accession>A0A368Y9I7</accession>
<feature type="domain" description="PTS EIIB type-2" evidence="6">
    <location>
        <begin position="419"/>
        <end position="508"/>
    </location>
</feature>
<dbReference type="PROSITE" id="PS51372">
    <property type="entry name" value="PRD_2"/>
    <property type="match status" value="2"/>
</dbReference>
<dbReference type="PROSITE" id="PS51094">
    <property type="entry name" value="PTS_EIIA_TYPE_2"/>
    <property type="match status" value="1"/>
</dbReference>
<keyword evidence="9" id="KW-1185">Reference proteome</keyword>
<dbReference type="Proteomes" id="UP000252585">
    <property type="component" value="Unassembled WGS sequence"/>
</dbReference>
<dbReference type="InterPro" id="IPR003501">
    <property type="entry name" value="PTS_EIIB_2/3"/>
</dbReference>
<feature type="domain" description="PTS EIIA type-2" evidence="5">
    <location>
        <begin position="544"/>
        <end position="691"/>
    </location>
</feature>
<dbReference type="PANTHER" id="PTHR30185:SF18">
    <property type="entry name" value="TRANSCRIPTIONAL REGULATOR MTLR"/>
    <property type="match status" value="1"/>
</dbReference>
<dbReference type="InterPro" id="IPR016152">
    <property type="entry name" value="PTrfase/Anion_transptr"/>
</dbReference>
<organism evidence="8 9">
    <name type="scientific">Saliterribacillus persicus</name>
    <dbReference type="NCBI Taxonomy" id="930114"/>
    <lineage>
        <taxon>Bacteria</taxon>
        <taxon>Bacillati</taxon>
        <taxon>Bacillota</taxon>
        <taxon>Bacilli</taxon>
        <taxon>Bacillales</taxon>
        <taxon>Bacillaceae</taxon>
        <taxon>Saliterribacillus</taxon>
    </lineage>
</organism>
<dbReference type="InterPro" id="IPR036390">
    <property type="entry name" value="WH_DNA-bd_sf"/>
</dbReference>
<evidence type="ECO:0000259" key="6">
    <source>
        <dbReference type="PROSITE" id="PS51099"/>
    </source>
</evidence>
<dbReference type="SUPFAM" id="SSF63520">
    <property type="entry name" value="PTS-regulatory domain, PRD"/>
    <property type="match status" value="2"/>
</dbReference>
<dbReference type="GO" id="GO:0006355">
    <property type="term" value="P:regulation of DNA-templated transcription"/>
    <property type="evidence" value="ECO:0007669"/>
    <property type="project" value="InterPro"/>
</dbReference>
<dbReference type="PROSITE" id="PS51099">
    <property type="entry name" value="PTS_EIIB_TYPE_2"/>
    <property type="match status" value="1"/>
</dbReference>
<evidence type="ECO:0000256" key="2">
    <source>
        <dbReference type="ARBA" id="ARBA00022737"/>
    </source>
</evidence>
<keyword evidence="3" id="KW-0805">Transcription regulation</keyword>
<dbReference type="CDD" id="cd05568">
    <property type="entry name" value="PTS_IIB_bgl_like"/>
    <property type="match status" value="1"/>
</dbReference>
<dbReference type="InterPro" id="IPR002178">
    <property type="entry name" value="PTS_EIIA_type-2_dom"/>
</dbReference>
<evidence type="ECO:0000313" key="8">
    <source>
        <dbReference type="EMBL" id="RCW76913.1"/>
    </source>
</evidence>
<feature type="domain" description="PRD" evidence="7">
    <location>
        <begin position="201"/>
        <end position="306"/>
    </location>
</feature>
<dbReference type="GO" id="GO:0009401">
    <property type="term" value="P:phosphoenolpyruvate-dependent sugar phosphotransferase system"/>
    <property type="evidence" value="ECO:0007669"/>
    <property type="project" value="InterPro"/>
</dbReference>
<dbReference type="Gene3D" id="3.40.930.10">
    <property type="entry name" value="Mannitol-specific EII, Chain A"/>
    <property type="match status" value="1"/>
</dbReference>
<name>A0A368Y9I7_9BACI</name>
<dbReference type="Pfam" id="PF00874">
    <property type="entry name" value="PRD"/>
    <property type="match status" value="2"/>
</dbReference>
<dbReference type="Pfam" id="PF02302">
    <property type="entry name" value="PTS_IIB"/>
    <property type="match status" value="1"/>
</dbReference>
<dbReference type="InterPro" id="IPR036095">
    <property type="entry name" value="PTS_EIIB-like_sf"/>
</dbReference>
<evidence type="ECO:0000313" key="9">
    <source>
        <dbReference type="Proteomes" id="UP000252585"/>
    </source>
</evidence>
<dbReference type="Gene3D" id="3.40.50.2300">
    <property type="match status" value="1"/>
</dbReference>
<dbReference type="Gene3D" id="1.10.1790.10">
    <property type="entry name" value="PRD domain"/>
    <property type="match status" value="2"/>
</dbReference>
<dbReference type="SUPFAM" id="SSF55804">
    <property type="entry name" value="Phoshotransferase/anion transport protein"/>
    <property type="match status" value="1"/>
</dbReference>
<keyword evidence="2" id="KW-0677">Repeat</keyword>
<dbReference type="InterPro" id="IPR013011">
    <property type="entry name" value="PTS_EIIB_2"/>
</dbReference>
<dbReference type="SUPFAM" id="SSF52794">
    <property type="entry name" value="PTS system IIB component-like"/>
    <property type="match status" value="1"/>
</dbReference>
<dbReference type="Gene3D" id="1.10.10.10">
    <property type="entry name" value="Winged helix-like DNA-binding domain superfamily/Winged helix DNA-binding domain"/>
    <property type="match status" value="2"/>
</dbReference>
<evidence type="ECO:0000256" key="1">
    <source>
        <dbReference type="ARBA" id="ARBA00022679"/>
    </source>
</evidence>
<evidence type="ECO:0000256" key="3">
    <source>
        <dbReference type="ARBA" id="ARBA00023015"/>
    </source>
</evidence>
<keyword evidence="4" id="KW-0804">Transcription</keyword>
<evidence type="ECO:0000259" key="7">
    <source>
        <dbReference type="PROSITE" id="PS51372"/>
    </source>
</evidence>
<protein>
    <submittedName>
        <fullName evidence="8">BglG family transcriptional antiterminator</fullName>
    </submittedName>
</protein>
<comment type="caution">
    <text evidence="8">The sequence shown here is derived from an EMBL/GenBank/DDBJ whole genome shotgun (WGS) entry which is preliminary data.</text>
</comment>
<sequence length="701" mass="79793">MYISGRERKIIETLLAQTDAITIRQLATELDVSERTVHRDLKNAEEILHDYELAIEKRSGVGIQLVGESEKKQQLKLAIFHVEHTDYTPLERQALILSTLLEAKEPIKLYALADDLTVTIATVSNDLDGLENLLAKYKLNLVRKRGYGVKIEGAESNKRSAISYLISKHVSESDVITLIKRNIEKQSQQQTDTISNRLLGLVDQSKLAVIEQTIDRVRKKLPYELADSAYVGLVVHLALALERLHKGENIQFDPTYLVELEGNKEYDIAADILKELEQVFQIEIPEDEIGYITMHLLGAKLRYDHGYLLEESSMDIAYKAKALIEYVSIKLDKDLFYQEYIMNDLVAHLKPAIYRLQQGMNIKNPLAEEIETDYVELFTIIEEAVAETFPGVYFPREEVAFLVLHFASALLKLEEDISLKALVICSSGIGTSKMLASKISQQFQEITAVDNYSLFELESLDKSSYDLIVSTVPIKNMEGKYILASPILTKTDIHHIKRTIRKIKMTNTIQRKELVKEKTIPALNKQEFIKKLINMKQYSTAILSIFDQFKVYPPQENIQLESALSHSCELLHQQELITDKQELVTQLIKRADIGGLGIPGTSLALFHTRSNQVKKAHFSIHPLKQAILIDGMDGSQMEMKNLLLMISPVEADEATLEILSFISGLLIKDEDNMVLFQTQDEEKIRDYLAEQLHVFLHEKIN</sequence>
<dbReference type="InterPro" id="IPR036634">
    <property type="entry name" value="PRD_sf"/>
</dbReference>
<dbReference type="GO" id="GO:0008982">
    <property type="term" value="F:protein-N(PI)-phosphohistidine-sugar phosphotransferase activity"/>
    <property type="evidence" value="ECO:0007669"/>
    <property type="project" value="InterPro"/>
</dbReference>
<dbReference type="EMBL" id="QPJJ01000002">
    <property type="protein sequence ID" value="RCW76913.1"/>
    <property type="molecule type" value="Genomic_DNA"/>
</dbReference>
<reference evidence="8 9" key="1">
    <citation type="submission" date="2018-07" db="EMBL/GenBank/DDBJ databases">
        <title>Genomic Encyclopedia of Type Strains, Phase IV (KMG-IV): sequencing the most valuable type-strain genomes for metagenomic binning, comparative biology and taxonomic classification.</title>
        <authorList>
            <person name="Goeker M."/>
        </authorList>
    </citation>
    <scope>NUCLEOTIDE SEQUENCE [LARGE SCALE GENOMIC DNA]</scope>
    <source>
        <strain evidence="8 9">DSM 27696</strain>
    </source>
</reference>
<dbReference type="Pfam" id="PF00359">
    <property type="entry name" value="PTS_EIIA_2"/>
    <property type="match status" value="1"/>
</dbReference>
<dbReference type="PANTHER" id="PTHR30185">
    <property type="entry name" value="CRYPTIC BETA-GLUCOSIDE BGL OPERON ANTITERMINATOR"/>
    <property type="match status" value="1"/>
</dbReference>
<dbReference type="Pfam" id="PF08279">
    <property type="entry name" value="HTH_11"/>
    <property type="match status" value="2"/>
</dbReference>
<dbReference type="InterPro" id="IPR011608">
    <property type="entry name" value="PRD"/>
</dbReference>
<keyword evidence="1" id="KW-0808">Transferase</keyword>
<evidence type="ECO:0000259" key="5">
    <source>
        <dbReference type="PROSITE" id="PS51094"/>
    </source>
</evidence>
<dbReference type="SUPFAM" id="SSF46785">
    <property type="entry name" value="Winged helix' DNA-binding domain"/>
    <property type="match status" value="2"/>
</dbReference>
<dbReference type="RefSeq" id="WP_170132890.1">
    <property type="nucleotide sequence ID" value="NZ_QPJJ01000002.1"/>
</dbReference>